<keyword evidence="3" id="KW-1185">Reference proteome</keyword>
<reference evidence="2 3" key="1">
    <citation type="submission" date="2020-09" db="EMBL/GenBank/DDBJ databases">
        <title>De no assembly of potato wild relative species, Solanum commersonii.</title>
        <authorList>
            <person name="Cho K."/>
        </authorList>
    </citation>
    <scope>NUCLEOTIDE SEQUENCE [LARGE SCALE GENOMIC DNA]</scope>
    <source>
        <strain evidence="2">LZ3.2</strain>
        <tissue evidence="2">Leaf</tissue>
    </source>
</reference>
<gene>
    <name evidence="2" type="ORF">H5410_015418</name>
</gene>
<dbReference type="EMBL" id="JACXVP010000003">
    <property type="protein sequence ID" value="KAG5615594.1"/>
    <property type="molecule type" value="Genomic_DNA"/>
</dbReference>
<accession>A0A9J5ZUB7</accession>
<feature type="compositionally biased region" description="Basic and acidic residues" evidence="1">
    <location>
        <begin position="123"/>
        <end position="152"/>
    </location>
</feature>
<protein>
    <submittedName>
        <fullName evidence="2">Uncharacterized protein</fullName>
    </submittedName>
</protein>
<proteinExistence type="predicted"/>
<sequence length="152" mass="17484">MLVYIPTELSYVGTYHLCVRETKWSSVVTKDSPVAHEDLSVATRFIRGNRRSVIHATAQSFIGVASSSNIKCSFYPCEECEQQHDYFISRCRRLKKSISQSLSIISERKKSMTIAPVSYSNTKGKEEEEEEVKKEKEQEKVKKKAKEKEKKV</sequence>
<evidence type="ECO:0000256" key="1">
    <source>
        <dbReference type="SAM" id="MobiDB-lite"/>
    </source>
</evidence>
<organism evidence="2 3">
    <name type="scientific">Solanum commersonii</name>
    <name type="common">Commerson's wild potato</name>
    <name type="synonym">Commerson's nightshade</name>
    <dbReference type="NCBI Taxonomy" id="4109"/>
    <lineage>
        <taxon>Eukaryota</taxon>
        <taxon>Viridiplantae</taxon>
        <taxon>Streptophyta</taxon>
        <taxon>Embryophyta</taxon>
        <taxon>Tracheophyta</taxon>
        <taxon>Spermatophyta</taxon>
        <taxon>Magnoliopsida</taxon>
        <taxon>eudicotyledons</taxon>
        <taxon>Gunneridae</taxon>
        <taxon>Pentapetalae</taxon>
        <taxon>asterids</taxon>
        <taxon>lamiids</taxon>
        <taxon>Solanales</taxon>
        <taxon>Solanaceae</taxon>
        <taxon>Solanoideae</taxon>
        <taxon>Solaneae</taxon>
        <taxon>Solanum</taxon>
    </lineage>
</organism>
<evidence type="ECO:0000313" key="3">
    <source>
        <dbReference type="Proteomes" id="UP000824120"/>
    </source>
</evidence>
<dbReference type="AlphaFoldDB" id="A0A9J5ZUB7"/>
<feature type="region of interest" description="Disordered" evidence="1">
    <location>
        <begin position="115"/>
        <end position="152"/>
    </location>
</feature>
<dbReference type="Proteomes" id="UP000824120">
    <property type="component" value="Chromosome 3"/>
</dbReference>
<name>A0A9J5ZUB7_SOLCO</name>
<comment type="caution">
    <text evidence="2">The sequence shown here is derived from an EMBL/GenBank/DDBJ whole genome shotgun (WGS) entry which is preliminary data.</text>
</comment>
<evidence type="ECO:0000313" key="2">
    <source>
        <dbReference type="EMBL" id="KAG5615594.1"/>
    </source>
</evidence>